<gene>
    <name evidence="1" type="ORF">BOH66_01175</name>
</gene>
<evidence type="ECO:0000313" key="1">
    <source>
        <dbReference type="EMBL" id="APZ33062.1"/>
    </source>
</evidence>
<dbReference type="Proteomes" id="UP000187185">
    <property type="component" value="Chromosome"/>
</dbReference>
<evidence type="ECO:0000313" key="2">
    <source>
        <dbReference type="Proteomes" id="UP000187185"/>
    </source>
</evidence>
<proteinExistence type="predicted"/>
<dbReference type="STRING" id="36805.BOH66_01175"/>
<reference evidence="1 2" key="1">
    <citation type="submission" date="2016-12" db="EMBL/GenBank/DDBJ databases">
        <title>Complete genome sequence of Microbacterium aurum KACC 15219.</title>
        <authorList>
            <person name="Jung Y."/>
            <person name="Shin J.-H."/>
            <person name="Lee Y.-J."/>
            <person name="Yi H."/>
            <person name="Bahn Y.-S."/>
            <person name="Kim J.F."/>
            <person name="Lee D.-W."/>
        </authorList>
    </citation>
    <scope>NUCLEOTIDE SEQUENCE [LARGE SCALE GENOMIC DNA]</scope>
    <source>
        <strain evidence="1 2">KACC 15219</strain>
    </source>
</reference>
<name>A0A1P8U4N9_9MICO</name>
<organism evidence="1 2">
    <name type="scientific">Microbacterium aurum</name>
    <dbReference type="NCBI Taxonomy" id="36805"/>
    <lineage>
        <taxon>Bacteria</taxon>
        <taxon>Bacillati</taxon>
        <taxon>Actinomycetota</taxon>
        <taxon>Actinomycetes</taxon>
        <taxon>Micrococcales</taxon>
        <taxon>Microbacteriaceae</taxon>
        <taxon>Microbacterium</taxon>
    </lineage>
</organism>
<accession>A0A1P8U4N9</accession>
<sequence>MPIDDAVETCRQMWASGRFESDDPLNPSPTPGAVPEAFTTCVTDDGIAAIVPGRVECSVLKLHPWND</sequence>
<dbReference type="AlphaFoldDB" id="A0A1P8U4N9"/>
<dbReference type="EMBL" id="CP018762">
    <property type="protein sequence ID" value="APZ33062.1"/>
    <property type="molecule type" value="Genomic_DNA"/>
</dbReference>
<protein>
    <submittedName>
        <fullName evidence="1">Uncharacterized protein</fullName>
    </submittedName>
</protein>
<keyword evidence="2" id="KW-1185">Reference proteome</keyword>
<dbReference type="KEGG" id="maur:BOH66_01175"/>